<organism evidence="2 3">
    <name type="scientific">candidate division WS6 bacterium 34_10</name>
    <dbReference type="NCBI Taxonomy" id="1641389"/>
    <lineage>
        <taxon>Bacteria</taxon>
        <taxon>Candidatus Dojkabacteria</taxon>
    </lineage>
</organism>
<evidence type="ECO:0000313" key="3">
    <source>
        <dbReference type="Proteomes" id="UP000053904"/>
    </source>
</evidence>
<dbReference type="Proteomes" id="UP000053904">
    <property type="component" value="Unassembled WGS sequence"/>
</dbReference>
<gene>
    <name evidence="2" type="ORF">XD93_0783</name>
</gene>
<feature type="transmembrane region" description="Helical" evidence="1">
    <location>
        <begin position="20"/>
        <end position="38"/>
    </location>
</feature>
<dbReference type="AlphaFoldDB" id="A0A101HH24"/>
<evidence type="ECO:0000256" key="1">
    <source>
        <dbReference type="SAM" id="Phobius"/>
    </source>
</evidence>
<keyword evidence="1" id="KW-0472">Membrane</keyword>
<dbReference type="EMBL" id="LGGO01000119">
    <property type="protein sequence ID" value="KUK76668.1"/>
    <property type="molecule type" value="Genomic_DNA"/>
</dbReference>
<evidence type="ECO:0000313" key="2">
    <source>
        <dbReference type="EMBL" id="KUK76668.1"/>
    </source>
</evidence>
<comment type="caution">
    <text evidence="2">The sequence shown here is derived from an EMBL/GenBank/DDBJ whole genome shotgun (WGS) entry which is preliminary data.</text>
</comment>
<protein>
    <submittedName>
        <fullName evidence="2">Uncharacterized protein</fullName>
    </submittedName>
</protein>
<reference evidence="3" key="1">
    <citation type="journal article" date="2015" name="MBio">
        <title>Genome-Resolved Metagenomic Analysis Reveals Roles for Candidate Phyla and Other Microbial Community Members in Biogeochemical Transformations in Oil Reservoirs.</title>
        <authorList>
            <person name="Hu P."/>
            <person name="Tom L."/>
            <person name="Singh A."/>
            <person name="Thomas B.C."/>
            <person name="Baker B.J."/>
            <person name="Piceno Y.M."/>
            <person name="Andersen G.L."/>
            <person name="Banfield J.F."/>
        </authorList>
    </citation>
    <scope>NUCLEOTIDE SEQUENCE [LARGE SCALE GENOMIC DNA]</scope>
</reference>
<keyword evidence="1" id="KW-0812">Transmembrane</keyword>
<name>A0A101HH24_9BACT</name>
<sequence>MSSNPFLSKEVKLKRVRKGFVIALPVVIMIFVIGNHYINLIDDTLRNHYVGENQNQDNPVEEVEENKVLGEFSFPSDSLFYADEYIDTRIDERDGYDKFIRHIDEPSYYFKDGEVVTLKDSWLLKNGYELNLVCGEVDLKKRTDPADFLTCEIYYNGNLVVDNVYYNAYCSDIENFQDCFGKVSFAVFSYVYPPSSPEFLVTSYRPTGFDSSISIFNLENGKANRLSFETKEGKVYEDVYTRVFTIELYEEQDPDNTSFQREVNTIELVTFEFAPGYDGFGGRYHVWEIEDDHFVESKSITVIDPEN</sequence>
<accession>A0A101HH24</accession>
<proteinExistence type="predicted"/>
<keyword evidence="1" id="KW-1133">Transmembrane helix</keyword>